<name>A0ABR7TUU9_9BACT</name>
<dbReference type="Proteomes" id="UP000659124">
    <property type="component" value="Unassembled WGS sequence"/>
</dbReference>
<accession>A0ABR7TUU9</accession>
<protein>
    <submittedName>
        <fullName evidence="1">Immunity protein 19</fullName>
    </submittedName>
</protein>
<dbReference type="RefSeq" id="WP_188089877.1">
    <property type="nucleotide sequence ID" value="NZ_JACVFC010000003.1"/>
</dbReference>
<keyword evidence="2" id="KW-1185">Reference proteome</keyword>
<dbReference type="Pfam" id="PF15563">
    <property type="entry name" value="Imm19"/>
    <property type="match status" value="1"/>
</dbReference>
<dbReference type="EMBL" id="JACVFC010000003">
    <property type="protein sequence ID" value="MBC9932739.1"/>
    <property type="molecule type" value="Genomic_DNA"/>
</dbReference>
<sequence>MPTLADIKNNAFFWHHYISYFQGYDDKNEINIDEALDVIGLDQDELSSWKENFYREENRFIAGTLSEKISFHIEFRENEIVFFLNDIYIGNLGGHFEAWFLTWEELLAFEKHYELFLLLLPMTGIEPPQRDSAQQRIADQLRNMPAFEKEAEYIAECIVNGLMMNGHFFQQQDAGIVNDQHHSVRNIEQYPRYKADVITLNAALKD</sequence>
<proteinExistence type="predicted"/>
<evidence type="ECO:0000313" key="2">
    <source>
        <dbReference type="Proteomes" id="UP000659124"/>
    </source>
</evidence>
<reference evidence="1 2" key="1">
    <citation type="submission" date="2020-09" db="EMBL/GenBank/DDBJ databases">
        <title>Genome sequences of type strains of Chitinophaga qingshengii and Chitinophaga varians.</title>
        <authorList>
            <person name="Kittiwongwattana C."/>
        </authorList>
    </citation>
    <scope>NUCLEOTIDE SEQUENCE [LARGE SCALE GENOMIC DNA]</scope>
    <source>
        <strain evidence="1 2">JCM 30026</strain>
    </source>
</reference>
<dbReference type="InterPro" id="IPR029086">
    <property type="entry name" value="Imm19"/>
</dbReference>
<gene>
    <name evidence="1" type="ORF">ICL07_20300</name>
</gene>
<evidence type="ECO:0000313" key="1">
    <source>
        <dbReference type="EMBL" id="MBC9932739.1"/>
    </source>
</evidence>
<organism evidence="1 2">
    <name type="scientific">Chitinophaga qingshengii</name>
    <dbReference type="NCBI Taxonomy" id="1569794"/>
    <lineage>
        <taxon>Bacteria</taxon>
        <taxon>Pseudomonadati</taxon>
        <taxon>Bacteroidota</taxon>
        <taxon>Chitinophagia</taxon>
        <taxon>Chitinophagales</taxon>
        <taxon>Chitinophagaceae</taxon>
        <taxon>Chitinophaga</taxon>
    </lineage>
</organism>
<comment type="caution">
    <text evidence="1">The sequence shown here is derived from an EMBL/GenBank/DDBJ whole genome shotgun (WGS) entry which is preliminary data.</text>
</comment>